<evidence type="ECO:0000313" key="2">
    <source>
        <dbReference type="EMBL" id="SDD37847.1"/>
    </source>
</evidence>
<accession>A0A1G6UB81</accession>
<evidence type="ECO:0000313" key="3">
    <source>
        <dbReference type="Proteomes" id="UP000199501"/>
    </source>
</evidence>
<proteinExistence type="predicted"/>
<evidence type="ECO:0000256" key="1">
    <source>
        <dbReference type="SAM" id="SignalP"/>
    </source>
</evidence>
<dbReference type="Gene3D" id="2.60.40.20">
    <property type="entry name" value="Alpha-amylase inhibitor"/>
    <property type="match status" value="1"/>
</dbReference>
<feature type="signal peptide" evidence="1">
    <location>
        <begin position="1"/>
        <end position="30"/>
    </location>
</feature>
<name>A0A1G6UB81_9PSEU</name>
<dbReference type="Proteomes" id="UP000199501">
    <property type="component" value="Unassembled WGS sequence"/>
</dbReference>
<dbReference type="InterPro" id="IPR036379">
    <property type="entry name" value="A-amylase_inhib_sf"/>
</dbReference>
<keyword evidence="3" id="KW-1185">Reference proteome</keyword>
<dbReference type="RefSeq" id="WP_091453534.1">
    <property type="nucleotide sequence ID" value="NZ_FMZZ01000010.1"/>
</dbReference>
<evidence type="ECO:0008006" key="4">
    <source>
        <dbReference type="Google" id="ProtNLM"/>
    </source>
</evidence>
<protein>
    <recommendedName>
        <fullName evidence="4">Beta-Ig-H3/fasciclin</fullName>
    </recommendedName>
</protein>
<keyword evidence="1" id="KW-0732">Signal</keyword>
<dbReference type="OrthoDB" id="4249672at2"/>
<dbReference type="SUPFAM" id="SSF49498">
    <property type="entry name" value="alpha-Amylase inhibitor tendamistat"/>
    <property type="match status" value="1"/>
</dbReference>
<gene>
    <name evidence="2" type="ORF">SAMN05216174_110169</name>
</gene>
<dbReference type="AlphaFoldDB" id="A0A1G6UB81"/>
<reference evidence="3" key="1">
    <citation type="submission" date="2016-10" db="EMBL/GenBank/DDBJ databases">
        <authorList>
            <person name="Varghese N."/>
            <person name="Submissions S."/>
        </authorList>
    </citation>
    <scope>NUCLEOTIDE SEQUENCE [LARGE SCALE GENOMIC DNA]</scope>
    <source>
        <strain evidence="3">IBRC-M 10403</strain>
    </source>
</reference>
<organism evidence="2 3">
    <name type="scientific">Actinokineospora iranica</name>
    <dbReference type="NCBI Taxonomy" id="1271860"/>
    <lineage>
        <taxon>Bacteria</taxon>
        <taxon>Bacillati</taxon>
        <taxon>Actinomycetota</taxon>
        <taxon>Actinomycetes</taxon>
        <taxon>Pseudonocardiales</taxon>
        <taxon>Pseudonocardiaceae</taxon>
        <taxon>Actinokineospora</taxon>
    </lineage>
</organism>
<dbReference type="GO" id="GO:0015066">
    <property type="term" value="F:alpha-amylase inhibitor activity"/>
    <property type="evidence" value="ECO:0007669"/>
    <property type="project" value="InterPro"/>
</dbReference>
<feature type="chain" id="PRO_5011580008" description="Beta-Ig-H3/fasciclin" evidence="1">
    <location>
        <begin position="31"/>
        <end position="106"/>
    </location>
</feature>
<dbReference type="EMBL" id="FMZZ01000010">
    <property type="protein sequence ID" value="SDD37847.1"/>
    <property type="molecule type" value="Genomic_DNA"/>
</dbReference>
<sequence>MKIVVSPVKTAIMALVVGGVSLAAAPTATATENGVTGTAPACVSRNVYATPNGFDVFLQNNCGGTMSVKVIVNNGGDSPCYVMGAGTSKTFIYEGVFGTYDKTVTC</sequence>